<dbReference type="PROSITE" id="PS50846">
    <property type="entry name" value="HMA_2"/>
    <property type="match status" value="1"/>
</dbReference>
<evidence type="ECO:0000259" key="1">
    <source>
        <dbReference type="PROSITE" id="PS50846"/>
    </source>
</evidence>
<reference evidence="2 3" key="1">
    <citation type="submission" date="2014-05" db="EMBL/GenBank/DDBJ databases">
        <title>Complete genome sequence of Corynebacterium marinum DSM 44953.</title>
        <authorList>
            <person name="Schaffert L."/>
            <person name="Albersmeier A."/>
            <person name="Kalinowski J."/>
            <person name="Ruckert C."/>
        </authorList>
    </citation>
    <scope>NUCLEOTIDE SEQUENCE [LARGE SCALE GENOMIC DNA]</scope>
    <source>
        <strain evidence="2 3">DSM 44953</strain>
    </source>
</reference>
<feature type="domain" description="HMA" evidence="1">
    <location>
        <begin position="1"/>
        <end position="65"/>
    </location>
</feature>
<dbReference type="STRING" id="1224162.B840_11975"/>
<dbReference type="RefSeq" id="WP_042622292.1">
    <property type="nucleotide sequence ID" value="NZ_CP007790.1"/>
</dbReference>
<dbReference type="KEGG" id="cmq:B840_11975"/>
<dbReference type="Gene3D" id="3.30.70.100">
    <property type="match status" value="1"/>
</dbReference>
<accession>A0A0B6TPZ1</accession>
<name>A0A0B6TPZ1_9CORY</name>
<evidence type="ECO:0000313" key="2">
    <source>
        <dbReference type="EMBL" id="AJK69963.1"/>
    </source>
</evidence>
<evidence type="ECO:0000313" key="3">
    <source>
        <dbReference type="Proteomes" id="UP000031928"/>
    </source>
</evidence>
<protein>
    <recommendedName>
        <fullName evidence="1">HMA domain-containing protein</fullName>
    </recommendedName>
</protein>
<dbReference type="AlphaFoldDB" id="A0A0B6TPZ1"/>
<sequence>MIKHYVVEGMTSDQSRASVEGEINDLPGTQGVEVNLSAGTVSVTGEGFTDADIAHAVETAGYVLRLED</sequence>
<dbReference type="HOGENOM" id="CLU_134973_13_1_11"/>
<dbReference type="Pfam" id="PF00403">
    <property type="entry name" value="HMA"/>
    <property type="match status" value="1"/>
</dbReference>
<gene>
    <name evidence="2" type="ORF">B840_11975</name>
</gene>
<dbReference type="InterPro" id="IPR036163">
    <property type="entry name" value="HMA_dom_sf"/>
</dbReference>
<proteinExistence type="predicted"/>
<dbReference type="Proteomes" id="UP000031928">
    <property type="component" value="Chromosome"/>
</dbReference>
<keyword evidence="3" id="KW-1185">Reference proteome</keyword>
<dbReference type="EMBL" id="CP007790">
    <property type="protein sequence ID" value="AJK69963.1"/>
    <property type="molecule type" value="Genomic_DNA"/>
</dbReference>
<dbReference type="SUPFAM" id="SSF55008">
    <property type="entry name" value="HMA, heavy metal-associated domain"/>
    <property type="match status" value="1"/>
</dbReference>
<organism evidence="2 3">
    <name type="scientific">Corynebacterium marinum DSM 44953</name>
    <dbReference type="NCBI Taxonomy" id="1224162"/>
    <lineage>
        <taxon>Bacteria</taxon>
        <taxon>Bacillati</taxon>
        <taxon>Actinomycetota</taxon>
        <taxon>Actinomycetes</taxon>
        <taxon>Mycobacteriales</taxon>
        <taxon>Corynebacteriaceae</taxon>
        <taxon>Corynebacterium</taxon>
    </lineage>
</organism>
<dbReference type="OrthoDB" id="9813965at2"/>
<dbReference type="InterPro" id="IPR006121">
    <property type="entry name" value="HMA_dom"/>
</dbReference>
<dbReference type="CDD" id="cd00371">
    <property type="entry name" value="HMA"/>
    <property type="match status" value="1"/>
</dbReference>
<dbReference type="GO" id="GO:0046872">
    <property type="term" value="F:metal ion binding"/>
    <property type="evidence" value="ECO:0007669"/>
    <property type="project" value="InterPro"/>
</dbReference>